<proteinExistence type="predicted"/>
<dbReference type="Pfam" id="PF20250">
    <property type="entry name" value="FapA_N"/>
    <property type="match status" value="1"/>
</dbReference>
<dbReference type="EMBL" id="BMAQ01000006">
    <property type="protein sequence ID" value="GFR37703.1"/>
    <property type="molecule type" value="Genomic_DNA"/>
</dbReference>
<dbReference type="InterPro" id="IPR005646">
    <property type="entry name" value="FapA"/>
</dbReference>
<dbReference type="AlphaFoldDB" id="A0A916VFB7"/>
<gene>
    <name evidence="3" type="ORF">PRECH8_09990</name>
</gene>
<name>A0A916VFB7_9BACL</name>
<accession>A0A916VFB7</accession>
<dbReference type="Pfam" id="PF03961">
    <property type="entry name" value="FapA"/>
    <property type="match status" value="1"/>
</dbReference>
<dbReference type="InterPro" id="IPR046866">
    <property type="entry name" value="FapA_N"/>
</dbReference>
<protein>
    <submittedName>
        <fullName evidence="3">Polymerase</fullName>
    </submittedName>
</protein>
<evidence type="ECO:0000259" key="2">
    <source>
        <dbReference type="Pfam" id="PF20250"/>
    </source>
</evidence>
<evidence type="ECO:0000313" key="3">
    <source>
        <dbReference type="EMBL" id="GFR37703.1"/>
    </source>
</evidence>
<evidence type="ECO:0000313" key="4">
    <source>
        <dbReference type="Proteomes" id="UP000654993"/>
    </source>
</evidence>
<reference evidence="3" key="1">
    <citation type="submission" date="2020-08" db="EMBL/GenBank/DDBJ databases">
        <authorList>
            <person name="Uke A."/>
            <person name="Chhe C."/>
            <person name="Baramee S."/>
            <person name="Kosugi A."/>
        </authorList>
    </citation>
    <scope>NUCLEOTIDE SEQUENCE</scope>
    <source>
        <strain evidence="3">DA-C8</strain>
    </source>
</reference>
<sequence length="468" mass="51131">MNEALNPSVNLIAVTISADKLSASIAYTGKEDLGPYDIEQLRQLLRANGIKHGIMDDQLARFAANPTAYTRPLVVAQGDPPEPGVDGRIEYLFQKEDDSPRPQVLDDGRVDYRDVRRINNVKKGQVIAQRIEAVDGIPGKGVTGEPIPPPKVKEAYLKPGKNVVVDDNLMRMYAVIDGMVTFTEQDKVNVFPVFEVNGDVDYRSGNIDFVGNVVVRGNVISGFKVKAEGDIRITGSVEGAEIIAAGSIEIGEGIVAHNKGIVKAAKSIRCSFIQDANVEAGEDLIVNQSIMHSNVRAGRAVICNGAKGLIVGGIVQAGEAVIARTIGNMTHTPTSIEVGVMPEVRNELNELYKNMRTLSENLDKTEKGLKILEQMASGAPLPPDKQELLSKFQRTRRQLREQQAISRERIQELEHIIENADLAKVEVGGVIYGGSKIVIGRYTRFIKDAAQHVVFRYEDGEITMQAIT</sequence>
<dbReference type="InterPro" id="IPR046865">
    <property type="entry name" value="FapA_b_solenoid"/>
</dbReference>
<dbReference type="PANTHER" id="PTHR38032">
    <property type="entry name" value="POLYMERASE-RELATED"/>
    <property type="match status" value="1"/>
</dbReference>
<feature type="domain" description="Flagellar Assembly Protein A N-terminal region" evidence="2">
    <location>
        <begin position="12"/>
        <end position="184"/>
    </location>
</feature>
<evidence type="ECO:0000256" key="1">
    <source>
        <dbReference type="SAM" id="Coils"/>
    </source>
</evidence>
<feature type="coiled-coil region" evidence="1">
    <location>
        <begin position="341"/>
        <end position="416"/>
    </location>
</feature>
<keyword evidence="4" id="KW-1185">Reference proteome</keyword>
<dbReference type="RefSeq" id="WP_200965979.1">
    <property type="nucleotide sequence ID" value="NZ_BMAQ01000006.1"/>
</dbReference>
<reference evidence="3" key="2">
    <citation type="journal article" date="2021" name="Data Brief">
        <title>Draft genome sequence data of the facultative, thermophilic, xylanolytic bacterium Paenibacillus sp. strain DA-C8.</title>
        <authorList>
            <person name="Chhe C."/>
            <person name="Uke A."/>
            <person name="Baramee S."/>
            <person name="Ungkulpasvich U."/>
            <person name="Tachaapaikoon C."/>
            <person name="Pason P."/>
            <person name="Waeonukul R."/>
            <person name="Ratanakhanokchai K."/>
            <person name="Kosugi A."/>
        </authorList>
    </citation>
    <scope>NUCLEOTIDE SEQUENCE</scope>
    <source>
        <strain evidence="3">DA-C8</strain>
    </source>
</reference>
<dbReference type="Proteomes" id="UP000654993">
    <property type="component" value="Unassembled WGS sequence"/>
</dbReference>
<comment type="caution">
    <text evidence="3">The sequence shown here is derived from an EMBL/GenBank/DDBJ whole genome shotgun (WGS) entry which is preliminary data.</text>
</comment>
<organism evidence="3 4">
    <name type="scientific">Insulibacter thermoxylanivorax</name>
    <dbReference type="NCBI Taxonomy" id="2749268"/>
    <lineage>
        <taxon>Bacteria</taxon>
        <taxon>Bacillati</taxon>
        <taxon>Bacillota</taxon>
        <taxon>Bacilli</taxon>
        <taxon>Bacillales</taxon>
        <taxon>Paenibacillaceae</taxon>
        <taxon>Insulibacter</taxon>
    </lineage>
</organism>
<dbReference type="PANTHER" id="PTHR38032:SF1">
    <property type="entry name" value="RNA-BINDING PROTEIN KHPB N-TERMINAL DOMAIN-CONTAINING PROTEIN"/>
    <property type="match status" value="1"/>
</dbReference>
<keyword evidence="1" id="KW-0175">Coiled coil</keyword>